<sequence length="221" mass="24756">MSALTRTEKAHQKYREGKYSEAFELYTDALNAASQVNHRVALHSNRAACHLKLQSYKQAADECSAVLELDARHTGALMLRAQTLVAMKDYHSALFDVNRLLELNPSSEVYHSLQARLRTQLALAPIPEEENESPPDSPTNQTIQSKLPTTLPPIVKEPEAPPPKVGWDAIAKPKEHSTIDYSRWGNLGDDLSDDEDEDEDEPQYAYRLKRVGLSTFKSLGT</sequence>
<dbReference type="SMART" id="SM00028">
    <property type="entry name" value="TPR"/>
    <property type="match status" value="3"/>
</dbReference>
<dbReference type="InterPro" id="IPR011990">
    <property type="entry name" value="TPR-like_helical_dom_sf"/>
</dbReference>
<dbReference type="InterPro" id="IPR019734">
    <property type="entry name" value="TPR_rpt"/>
</dbReference>
<evidence type="ECO:0000313" key="2">
    <source>
        <dbReference type="EMBL" id="CAK9211510.1"/>
    </source>
</evidence>
<name>A0ABP0U328_9BRYO</name>
<dbReference type="PANTHER" id="PTHR47541">
    <property type="entry name" value="TETRATRICOPEPTIDE REPEAT (TPR)-LIKE SUPERFAMILY PROTEIN"/>
    <property type="match status" value="1"/>
</dbReference>
<feature type="compositionally biased region" description="Acidic residues" evidence="1">
    <location>
        <begin position="190"/>
        <end position="202"/>
    </location>
</feature>
<evidence type="ECO:0000256" key="1">
    <source>
        <dbReference type="SAM" id="MobiDB-lite"/>
    </source>
</evidence>
<organism evidence="2 3">
    <name type="scientific">Sphagnum troendelagicum</name>
    <dbReference type="NCBI Taxonomy" id="128251"/>
    <lineage>
        <taxon>Eukaryota</taxon>
        <taxon>Viridiplantae</taxon>
        <taxon>Streptophyta</taxon>
        <taxon>Embryophyta</taxon>
        <taxon>Bryophyta</taxon>
        <taxon>Sphagnophytina</taxon>
        <taxon>Sphagnopsida</taxon>
        <taxon>Sphagnales</taxon>
        <taxon>Sphagnaceae</taxon>
        <taxon>Sphagnum</taxon>
    </lineage>
</organism>
<feature type="region of interest" description="Disordered" evidence="1">
    <location>
        <begin position="151"/>
        <end position="202"/>
    </location>
</feature>
<accession>A0ABP0U328</accession>
<protein>
    <recommendedName>
        <fullName evidence="4">Tetratricopeptide repeat protein</fullName>
    </recommendedName>
</protein>
<proteinExistence type="predicted"/>
<evidence type="ECO:0008006" key="4">
    <source>
        <dbReference type="Google" id="ProtNLM"/>
    </source>
</evidence>
<gene>
    <name evidence="2" type="ORF">CSSPTR1EN2_LOCUS10740</name>
</gene>
<dbReference type="Pfam" id="PF14559">
    <property type="entry name" value="TPR_19"/>
    <property type="match status" value="1"/>
</dbReference>
<reference evidence="2" key="1">
    <citation type="submission" date="2024-02" db="EMBL/GenBank/DDBJ databases">
        <authorList>
            <consortium name="ELIXIR-Norway"/>
            <consortium name="Elixir Norway"/>
        </authorList>
    </citation>
    <scope>NUCLEOTIDE SEQUENCE</scope>
</reference>
<dbReference type="SUPFAM" id="SSF48452">
    <property type="entry name" value="TPR-like"/>
    <property type="match status" value="1"/>
</dbReference>
<dbReference type="EMBL" id="OZ019910">
    <property type="protein sequence ID" value="CAK9211510.1"/>
    <property type="molecule type" value="Genomic_DNA"/>
</dbReference>
<evidence type="ECO:0000313" key="3">
    <source>
        <dbReference type="Proteomes" id="UP001497512"/>
    </source>
</evidence>
<keyword evidence="3" id="KW-1185">Reference proteome</keyword>
<dbReference type="Gene3D" id="1.25.40.10">
    <property type="entry name" value="Tetratricopeptide repeat domain"/>
    <property type="match status" value="1"/>
</dbReference>
<dbReference type="Proteomes" id="UP001497512">
    <property type="component" value="Chromosome 18"/>
</dbReference>
<dbReference type="PANTHER" id="PTHR47541:SF1">
    <property type="entry name" value="TETRATRICOPEPTIDE REPEAT (TPR)-LIKE SUPERFAMILY PROTEIN"/>
    <property type="match status" value="1"/>
</dbReference>